<keyword evidence="2" id="KW-0418">Kinase</keyword>
<keyword evidence="1" id="KW-0808">Transferase</keyword>
<dbReference type="PROSITE" id="PS50109">
    <property type="entry name" value="HIS_KIN"/>
    <property type="match status" value="1"/>
</dbReference>
<sequence>MKLPHPLQLRLPPCRWHRRQTLWLCLVILFFCIPLYGIDRDRTLGQLHHTGWTYIEGAPGQVRALAQTTDGYLWLGTATGLFRYDGIQFQLYKPQSGQAFPQRDVASLFATPDGGLWVSYFYGGVSFVKNGTVTDYGKRDGLPSGTVLAFARDRQGVIWIAAGNDGLARLQGSRWKKVGTDLGFSGAANTVFVNRAGTVWVGTPTSVAYLPEGGARFQIAARGLLRVRNFAESPDGTLWMAESGYGVRPVPLPEKNGGKRGPAVLVGSHAIAFDQRGSLWITTLGNGIRRVPYPDRLRPPKVEGPSAWRFHNPEVEEFTPQEGLTSDYVDCLLEDHEGNLWIGTSGGLDRFRQSPVVSVPVQPVANHGALPIPSVQSFTTSALAAGDEGALWAAGIGPQVLVKIHDDGVVTQLRDRYIDCIYRDPSGVVWLATPWSIFRLAGEYEIPSTKAAVTYNFDSVVSAGQGQTLRRLHLPTGDGVAVSLQSRVKTMTQDQSGRLWVSMESGTFRLERSGWTSLESLGGPRGTATAAFTDSQGRIWFGFANTIAMLDRKGVRTFSRKDGIQVGTITSIQSKGSKIWIGGEFGLEFWDGNRFQPVSPADGSAFSGVSGILANSDDGLWFAEQRGVIHIREAQLQQLSPGKVEFESFGLLDGFTAALRGSLSSPSAAQTTDGRLWFATTKGLAWIDPRRVVRNEVPPPVLVESVLANGRKYDTSAFFRLPPRTRNLQIVYTATSLTIPERVRFRYKLEGQDKDWQDAGTRREAFYTNLDPGSYRFRVIACNNDGVWNEAGSTLSFVVLPAFDQTLWFRLLCVAVLAGCLWLLYLLRLKQVTAHVRERLGARLEERARIARELHDTLLQGFQGLLLRFDAVKKAIPQDHPARNQMESVLDRADEVLHEGRERVRDLRHDEISANELPDKLAASGEELRKDHEVSFSLSVIGTPQPLDATVGDEVIRIGQEALANAFRHSRSSKIEVEITYDPNRVRLRVRDDGVGMSQDVLVRGRDGHWGIVGMRERTQKIGGQLKIWSQESAGTEIELTIPAAIAYPLAHKAERWHWIKRLLSPGG</sequence>
<feature type="domain" description="Histidine kinase" evidence="5">
    <location>
        <begin position="849"/>
        <end position="1046"/>
    </location>
</feature>
<dbReference type="InterPro" id="IPR013783">
    <property type="entry name" value="Ig-like_fold"/>
</dbReference>
<dbReference type="InterPro" id="IPR005467">
    <property type="entry name" value="His_kinase_dom"/>
</dbReference>
<dbReference type="Pfam" id="PF02518">
    <property type="entry name" value="HATPase_c"/>
    <property type="match status" value="1"/>
</dbReference>
<gene>
    <name evidence="6" type="ORF">FTW19_00990</name>
</gene>
<dbReference type="PANTHER" id="PTHR24421">
    <property type="entry name" value="NITRATE/NITRITE SENSOR PROTEIN NARX-RELATED"/>
    <property type="match status" value="1"/>
</dbReference>
<dbReference type="Gene3D" id="2.130.10.10">
    <property type="entry name" value="YVTN repeat-like/Quinoprotein amine dehydrogenase"/>
    <property type="match status" value="3"/>
</dbReference>
<dbReference type="SUPFAM" id="SSF55874">
    <property type="entry name" value="ATPase domain of HSP90 chaperone/DNA topoisomerase II/histidine kinase"/>
    <property type="match status" value="1"/>
</dbReference>
<dbReference type="CDD" id="cd16917">
    <property type="entry name" value="HATPase_UhpB-NarQ-NarX-like"/>
    <property type="match status" value="1"/>
</dbReference>
<keyword evidence="4" id="KW-0472">Membrane</keyword>
<evidence type="ECO:0000256" key="3">
    <source>
        <dbReference type="ARBA" id="ARBA00023012"/>
    </source>
</evidence>
<dbReference type="InterPro" id="IPR011123">
    <property type="entry name" value="Y_Y_Y"/>
</dbReference>
<feature type="transmembrane region" description="Helical" evidence="4">
    <location>
        <begin position="807"/>
        <end position="827"/>
    </location>
</feature>
<dbReference type="Pfam" id="PF07730">
    <property type="entry name" value="HisKA_3"/>
    <property type="match status" value="1"/>
</dbReference>
<dbReference type="Pfam" id="PF07494">
    <property type="entry name" value="Reg_prop"/>
    <property type="match status" value="2"/>
</dbReference>
<reference evidence="6 7" key="1">
    <citation type="submission" date="2019-08" db="EMBL/GenBank/DDBJ databases">
        <title>Complete genome sequence of Terriglobus albidus strain ORNL.</title>
        <authorList>
            <person name="Podar M."/>
        </authorList>
    </citation>
    <scope>NUCLEOTIDE SEQUENCE [LARGE SCALE GENOMIC DNA]</scope>
    <source>
        <strain evidence="6 7">ORNL</strain>
    </source>
</reference>
<dbReference type="InterPro" id="IPR050482">
    <property type="entry name" value="Sensor_HK_TwoCompSys"/>
</dbReference>
<dbReference type="SMART" id="SM00387">
    <property type="entry name" value="HATPase_c"/>
    <property type="match status" value="1"/>
</dbReference>
<keyword evidence="3" id="KW-0902">Two-component regulatory system</keyword>
<dbReference type="GO" id="GO:0046983">
    <property type="term" value="F:protein dimerization activity"/>
    <property type="evidence" value="ECO:0007669"/>
    <property type="project" value="InterPro"/>
</dbReference>
<dbReference type="InterPro" id="IPR011712">
    <property type="entry name" value="Sig_transdc_His_kin_sub3_dim/P"/>
</dbReference>
<dbReference type="InterPro" id="IPR011110">
    <property type="entry name" value="Reg_prop"/>
</dbReference>
<dbReference type="GO" id="GO:0016020">
    <property type="term" value="C:membrane"/>
    <property type="evidence" value="ECO:0007669"/>
    <property type="project" value="InterPro"/>
</dbReference>
<dbReference type="SUPFAM" id="SSF63829">
    <property type="entry name" value="Calcium-dependent phosphotriesterase"/>
    <property type="match status" value="3"/>
</dbReference>
<accession>A0A5B9E562</accession>
<dbReference type="Pfam" id="PF07495">
    <property type="entry name" value="Y_Y_Y"/>
    <property type="match status" value="1"/>
</dbReference>
<feature type="transmembrane region" description="Helical" evidence="4">
    <location>
        <begin position="21"/>
        <end position="38"/>
    </location>
</feature>
<dbReference type="EMBL" id="CP042806">
    <property type="protein sequence ID" value="QEE26704.1"/>
    <property type="molecule type" value="Genomic_DNA"/>
</dbReference>
<dbReference type="Gene3D" id="1.20.5.1930">
    <property type="match status" value="1"/>
</dbReference>
<evidence type="ECO:0000313" key="7">
    <source>
        <dbReference type="Proteomes" id="UP000321820"/>
    </source>
</evidence>
<dbReference type="GO" id="GO:0000155">
    <property type="term" value="F:phosphorelay sensor kinase activity"/>
    <property type="evidence" value="ECO:0007669"/>
    <property type="project" value="InterPro"/>
</dbReference>
<proteinExistence type="predicted"/>
<dbReference type="Gene3D" id="3.30.565.10">
    <property type="entry name" value="Histidine kinase-like ATPase, C-terminal domain"/>
    <property type="match status" value="1"/>
</dbReference>
<dbReference type="Proteomes" id="UP000321820">
    <property type="component" value="Chromosome"/>
</dbReference>
<keyword evidence="7" id="KW-1185">Reference proteome</keyword>
<dbReference type="OrthoDB" id="127270at2"/>
<evidence type="ECO:0000256" key="1">
    <source>
        <dbReference type="ARBA" id="ARBA00022679"/>
    </source>
</evidence>
<dbReference type="KEGG" id="talb:FTW19_00990"/>
<protein>
    <recommendedName>
        <fullName evidence="5">Histidine kinase domain-containing protein</fullName>
    </recommendedName>
</protein>
<dbReference type="AlphaFoldDB" id="A0A5B9E562"/>
<organism evidence="6 7">
    <name type="scientific">Terriglobus albidus</name>
    <dbReference type="NCBI Taxonomy" id="1592106"/>
    <lineage>
        <taxon>Bacteria</taxon>
        <taxon>Pseudomonadati</taxon>
        <taxon>Acidobacteriota</taxon>
        <taxon>Terriglobia</taxon>
        <taxon>Terriglobales</taxon>
        <taxon>Acidobacteriaceae</taxon>
        <taxon>Terriglobus</taxon>
    </lineage>
</organism>
<dbReference type="InterPro" id="IPR003594">
    <property type="entry name" value="HATPase_dom"/>
</dbReference>
<evidence type="ECO:0000256" key="4">
    <source>
        <dbReference type="SAM" id="Phobius"/>
    </source>
</evidence>
<name>A0A5B9E562_9BACT</name>
<evidence type="ECO:0000259" key="5">
    <source>
        <dbReference type="PROSITE" id="PS50109"/>
    </source>
</evidence>
<keyword evidence="4" id="KW-1133">Transmembrane helix</keyword>
<evidence type="ECO:0000256" key="2">
    <source>
        <dbReference type="ARBA" id="ARBA00022777"/>
    </source>
</evidence>
<evidence type="ECO:0000313" key="6">
    <source>
        <dbReference type="EMBL" id="QEE26704.1"/>
    </source>
</evidence>
<dbReference type="InterPro" id="IPR015943">
    <property type="entry name" value="WD40/YVTN_repeat-like_dom_sf"/>
</dbReference>
<keyword evidence="4" id="KW-0812">Transmembrane</keyword>
<dbReference type="RefSeq" id="WP_147645842.1">
    <property type="nucleotide sequence ID" value="NZ_CP042806.1"/>
</dbReference>
<dbReference type="InterPro" id="IPR036890">
    <property type="entry name" value="HATPase_C_sf"/>
</dbReference>
<dbReference type="PANTHER" id="PTHR24421:SF62">
    <property type="entry name" value="SENSORY TRANSDUCTION HISTIDINE KINASE"/>
    <property type="match status" value="1"/>
</dbReference>
<dbReference type="Gene3D" id="2.60.40.10">
    <property type="entry name" value="Immunoglobulins"/>
    <property type="match status" value="1"/>
</dbReference>